<dbReference type="EMBL" id="JAAAXW010000392">
    <property type="protein sequence ID" value="KAF9537510.1"/>
    <property type="molecule type" value="Genomic_DNA"/>
</dbReference>
<protein>
    <submittedName>
        <fullName evidence="1">Uncharacterized protein</fullName>
    </submittedName>
</protein>
<keyword evidence="2" id="KW-1185">Reference proteome</keyword>
<evidence type="ECO:0000313" key="1">
    <source>
        <dbReference type="EMBL" id="KAF9537510.1"/>
    </source>
</evidence>
<name>A0A9P6EXU5_9FUNG</name>
<reference evidence="1" key="1">
    <citation type="journal article" date="2020" name="Fungal Divers.">
        <title>Resolving the Mortierellaceae phylogeny through synthesis of multi-gene phylogenetics and phylogenomics.</title>
        <authorList>
            <person name="Vandepol N."/>
            <person name="Liber J."/>
            <person name="Desiro A."/>
            <person name="Na H."/>
            <person name="Kennedy M."/>
            <person name="Barry K."/>
            <person name="Grigoriev I.V."/>
            <person name="Miller A.N."/>
            <person name="O'Donnell K."/>
            <person name="Stajich J.E."/>
            <person name="Bonito G."/>
        </authorList>
    </citation>
    <scope>NUCLEOTIDE SEQUENCE</scope>
    <source>
        <strain evidence="1">NRRL 2591</strain>
    </source>
</reference>
<dbReference type="Proteomes" id="UP000723463">
    <property type="component" value="Unassembled WGS sequence"/>
</dbReference>
<gene>
    <name evidence="1" type="ORF">EC957_008062</name>
</gene>
<evidence type="ECO:0000313" key="2">
    <source>
        <dbReference type="Proteomes" id="UP000723463"/>
    </source>
</evidence>
<dbReference type="AlphaFoldDB" id="A0A9P6EXU5"/>
<accession>A0A9P6EXU5</accession>
<proteinExistence type="predicted"/>
<comment type="caution">
    <text evidence="1">The sequence shown here is derived from an EMBL/GenBank/DDBJ whole genome shotgun (WGS) entry which is preliminary data.</text>
</comment>
<sequence>MLEQVVEEVTIPEPLLDDAAVLWINNKRDEASEVLRGLDRKLRIMFETLLEQMLMKDRSVSEETFVVNYVAPILHGALNSDARFSLHL</sequence>
<organism evidence="1 2">
    <name type="scientific">Mortierella hygrophila</name>
    <dbReference type="NCBI Taxonomy" id="979708"/>
    <lineage>
        <taxon>Eukaryota</taxon>
        <taxon>Fungi</taxon>
        <taxon>Fungi incertae sedis</taxon>
        <taxon>Mucoromycota</taxon>
        <taxon>Mortierellomycotina</taxon>
        <taxon>Mortierellomycetes</taxon>
        <taxon>Mortierellales</taxon>
        <taxon>Mortierellaceae</taxon>
        <taxon>Mortierella</taxon>
    </lineage>
</organism>